<dbReference type="GO" id="GO:0061928">
    <property type="term" value="F:glutathione specific gamma-glutamylcyclotransferase activity"/>
    <property type="evidence" value="ECO:0007669"/>
    <property type="project" value="UniProtKB-EC"/>
</dbReference>
<comment type="caution">
    <text evidence="4">The sequence shown here is derived from an EMBL/GenBank/DDBJ whole genome shotgun (WGS) entry which is preliminary data.</text>
</comment>
<evidence type="ECO:0000256" key="2">
    <source>
        <dbReference type="ARBA" id="ARBA00023239"/>
    </source>
</evidence>
<dbReference type="EMBL" id="ONZQ02000001">
    <property type="protein sequence ID" value="SPN97190.1"/>
    <property type="molecule type" value="Genomic_DNA"/>
</dbReference>
<dbReference type="CDD" id="cd06661">
    <property type="entry name" value="GGCT_like"/>
    <property type="match status" value="1"/>
</dbReference>
<evidence type="ECO:0000256" key="3">
    <source>
        <dbReference type="SAM" id="MobiDB-lite"/>
    </source>
</evidence>
<dbReference type="Pfam" id="PF04752">
    <property type="entry name" value="ChaC"/>
    <property type="match status" value="1"/>
</dbReference>
<dbReference type="GO" id="GO:0006751">
    <property type="term" value="P:glutathione catabolic process"/>
    <property type="evidence" value="ECO:0007669"/>
    <property type="project" value="InterPro"/>
</dbReference>
<evidence type="ECO:0000313" key="5">
    <source>
        <dbReference type="Proteomes" id="UP001187682"/>
    </source>
</evidence>
<dbReference type="Proteomes" id="UP001187682">
    <property type="component" value="Unassembled WGS sequence"/>
</dbReference>
<name>A0AAE8MPB7_9PEZI</name>
<feature type="compositionally biased region" description="Polar residues" evidence="3">
    <location>
        <begin position="1"/>
        <end position="11"/>
    </location>
</feature>
<organism evidence="4 5">
    <name type="scientific">Cephalotrichum gorgonifer</name>
    <dbReference type="NCBI Taxonomy" id="2041049"/>
    <lineage>
        <taxon>Eukaryota</taxon>
        <taxon>Fungi</taxon>
        <taxon>Dikarya</taxon>
        <taxon>Ascomycota</taxon>
        <taxon>Pezizomycotina</taxon>
        <taxon>Sordariomycetes</taxon>
        <taxon>Hypocreomycetidae</taxon>
        <taxon>Microascales</taxon>
        <taxon>Microascaceae</taxon>
        <taxon>Cephalotrichum</taxon>
    </lineage>
</organism>
<accession>A0AAE8MPB7</accession>
<sequence>MSQGKTPFTDSISEDHRGTPEEPGRVVTLIERSYWEALADNHHSAPDRVWGVAYRIKRDMVSEVKDYLDIREINGYSIQYTPFHPADGGRTIRTLVYIGTPDNPQFAGVQDPVALSEHISRSHGPSGPNPEYLFNLETSLNDLSKEAEDHHINDLSNRVRAILELNQLPSDRTAVVSKSPPANPDEEAHHRLDHSVEELEEVEKTN</sequence>
<evidence type="ECO:0000313" key="4">
    <source>
        <dbReference type="EMBL" id="SPN97190.1"/>
    </source>
</evidence>
<evidence type="ECO:0000256" key="1">
    <source>
        <dbReference type="ARBA" id="ARBA00012344"/>
    </source>
</evidence>
<feature type="region of interest" description="Disordered" evidence="3">
    <location>
        <begin position="1"/>
        <end position="24"/>
    </location>
</feature>
<reference evidence="4" key="1">
    <citation type="submission" date="2018-03" db="EMBL/GenBank/DDBJ databases">
        <authorList>
            <person name="Guldener U."/>
        </authorList>
    </citation>
    <scope>NUCLEOTIDE SEQUENCE</scope>
</reference>
<dbReference type="AlphaFoldDB" id="A0AAE8MPB7"/>
<keyword evidence="5" id="KW-1185">Reference proteome</keyword>
<keyword evidence="2" id="KW-0456">Lyase</keyword>
<dbReference type="PANTHER" id="PTHR12192:SF2">
    <property type="entry name" value="GLUTATHIONE-SPECIFIC GAMMA-GLUTAMYLCYCLOTRANSFERASE 2"/>
    <property type="match status" value="1"/>
</dbReference>
<feature type="compositionally biased region" description="Basic and acidic residues" evidence="3">
    <location>
        <begin position="186"/>
        <end position="206"/>
    </location>
</feature>
<dbReference type="InterPro" id="IPR013024">
    <property type="entry name" value="GGCT-like"/>
</dbReference>
<feature type="compositionally biased region" description="Basic and acidic residues" evidence="3">
    <location>
        <begin position="13"/>
        <end position="24"/>
    </location>
</feature>
<dbReference type="PANTHER" id="PTHR12192">
    <property type="entry name" value="CATION TRANSPORT PROTEIN CHAC-RELATED"/>
    <property type="match status" value="1"/>
</dbReference>
<gene>
    <name evidence="4" type="ORF">DNG_00706</name>
</gene>
<dbReference type="InterPro" id="IPR006840">
    <property type="entry name" value="ChaC"/>
</dbReference>
<proteinExistence type="predicted"/>
<feature type="region of interest" description="Disordered" evidence="3">
    <location>
        <begin position="172"/>
        <end position="206"/>
    </location>
</feature>
<protein>
    <recommendedName>
        <fullName evidence="1">glutathione-specific gamma-glutamylcyclotransferase</fullName>
        <ecNumber evidence="1">4.3.2.7</ecNumber>
    </recommendedName>
</protein>
<dbReference type="GO" id="GO:0005737">
    <property type="term" value="C:cytoplasm"/>
    <property type="evidence" value="ECO:0007669"/>
    <property type="project" value="TreeGrafter"/>
</dbReference>
<dbReference type="EC" id="4.3.2.7" evidence="1"/>
<dbReference type="Gene3D" id="3.10.490.10">
    <property type="entry name" value="Gamma-glutamyl cyclotransferase-like"/>
    <property type="match status" value="1"/>
</dbReference>